<accession>A0A194V5S8</accession>
<organism evidence="1 2">
    <name type="scientific">Cytospora mali</name>
    <name type="common">Apple Valsa canker fungus</name>
    <name type="synonym">Valsa mali</name>
    <dbReference type="NCBI Taxonomy" id="578113"/>
    <lineage>
        <taxon>Eukaryota</taxon>
        <taxon>Fungi</taxon>
        <taxon>Dikarya</taxon>
        <taxon>Ascomycota</taxon>
        <taxon>Pezizomycotina</taxon>
        <taxon>Sordariomycetes</taxon>
        <taxon>Sordariomycetidae</taxon>
        <taxon>Diaporthales</taxon>
        <taxon>Cytosporaceae</taxon>
        <taxon>Cytospora</taxon>
    </lineage>
</organism>
<protein>
    <submittedName>
        <fullName evidence="1">Uncharacterized protein</fullName>
    </submittedName>
</protein>
<proteinExistence type="predicted"/>
<evidence type="ECO:0000313" key="2">
    <source>
        <dbReference type="Proteomes" id="UP000078576"/>
    </source>
</evidence>
<reference evidence="2" key="1">
    <citation type="submission" date="2014-12" db="EMBL/GenBank/DDBJ databases">
        <title>Genome Sequence of Valsa Canker Pathogens Uncovers a Specific Adaption of Colonization on Woody Bark.</title>
        <authorList>
            <person name="Yin Z."/>
            <person name="Liu H."/>
            <person name="Gao X."/>
            <person name="Li Z."/>
            <person name="Song N."/>
            <person name="Ke X."/>
            <person name="Dai Q."/>
            <person name="Wu Y."/>
            <person name="Sun Y."/>
            <person name="Xu J.-R."/>
            <person name="Kang Z.K."/>
            <person name="Wang L."/>
            <person name="Huang L."/>
        </authorList>
    </citation>
    <scope>NUCLEOTIDE SEQUENCE [LARGE SCALE GENOMIC DNA]</scope>
    <source>
        <strain evidence="2">SXYL134</strain>
    </source>
</reference>
<name>A0A194V5S8_CYTMA</name>
<dbReference type="EMBL" id="KN714727">
    <property type="protein sequence ID" value="KUI59264.1"/>
    <property type="molecule type" value="Genomic_DNA"/>
</dbReference>
<dbReference type="STRING" id="694573.A0A194V5S8"/>
<gene>
    <name evidence="1" type="ORF">VP1G_11072</name>
</gene>
<dbReference type="OrthoDB" id="4851849at2759"/>
<keyword evidence="2" id="KW-1185">Reference proteome</keyword>
<evidence type="ECO:0000313" key="1">
    <source>
        <dbReference type="EMBL" id="KUI59264.1"/>
    </source>
</evidence>
<dbReference type="Proteomes" id="UP000078576">
    <property type="component" value="Unassembled WGS sequence"/>
</dbReference>
<sequence length="247" mass="28305">MEESHLLGLYGGVFKAFEVSAPQVHTWRQSGELTKRIIELFSEREKGYQGSYYPWFLRNQHLLNESTPLFDWNGRDNPLIQAIESARPYLSAEDRNKLPSEIQPSAKRDCFLFYAMALNSFHPSPDDELDIWSSWIKETASVKLLVMAEGASTALWRLKHFLALERHTSQREFPGMDAAVREFGFDGSLDAKTQTLLTDFYKRLLGVGDPLRIQEARDCGKLLSYARSLDGRVEVEDEVIQVLQKLS</sequence>
<dbReference type="AlphaFoldDB" id="A0A194V5S8"/>